<gene>
    <name evidence="1" type="ORF">COZ82_02575</name>
</gene>
<protein>
    <submittedName>
        <fullName evidence="1">Uncharacterized protein</fullName>
    </submittedName>
</protein>
<dbReference type="Proteomes" id="UP000230837">
    <property type="component" value="Unassembled WGS sequence"/>
</dbReference>
<evidence type="ECO:0000313" key="2">
    <source>
        <dbReference type="Proteomes" id="UP000230837"/>
    </source>
</evidence>
<evidence type="ECO:0000313" key="1">
    <source>
        <dbReference type="EMBL" id="PIW96877.1"/>
    </source>
</evidence>
<comment type="caution">
    <text evidence="1">The sequence shown here is derived from an EMBL/GenBank/DDBJ whole genome shotgun (WGS) entry which is preliminary data.</text>
</comment>
<dbReference type="AlphaFoldDB" id="A0A2M7INK7"/>
<proteinExistence type="predicted"/>
<organism evidence="1 2">
    <name type="scientific">Candidatus Kaiserbacteria bacterium CG_4_8_14_3_um_filter_38_9</name>
    <dbReference type="NCBI Taxonomy" id="1974599"/>
    <lineage>
        <taxon>Bacteria</taxon>
        <taxon>Candidatus Kaiseribacteriota</taxon>
    </lineage>
</organism>
<name>A0A2M7INK7_9BACT</name>
<accession>A0A2M7INK7</accession>
<sequence length="74" mass="8306">MISQSKISAKKLAELNGEEEVSHNCTTASFVATKLAGDKLCFLRLERGESETFSYPPHYYTSSIIKNILRVCYS</sequence>
<reference evidence="2" key="1">
    <citation type="submission" date="2017-09" db="EMBL/GenBank/DDBJ databases">
        <title>Depth-based differentiation of microbial function through sediment-hosted aquifers and enrichment of novel symbionts in the deep terrestrial subsurface.</title>
        <authorList>
            <person name="Probst A.J."/>
            <person name="Ladd B."/>
            <person name="Jarett J.K."/>
            <person name="Geller-Mcgrath D.E."/>
            <person name="Sieber C.M.K."/>
            <person name="Emerson J.B."/>
            <person name="Anantharaman K."/>
            <person name="Thomas B.C."/>
            <person name="Malmstrom R."/>
            <person name="Stieglmeier M."/>
            <person name="Klingl A."/>
            <person name="Woyke T."/>
            <person name="Ryan C.M."/>
            <person name="Banfield J.F."/>
        </authorList>
    </citation>
    <scope>NUCLEOTIDE SEQUENCE [LARGE SCALE GENOMIC DNA]</scope>
</reference>
<dbReference type="EMBL" id="PFHR01000137">
    <property type="protein sequence ID" value="PIW96877.1"/>
    <property type="molecule type" value="Genomic_DNA"/>
</dbReference>